<feature type="binding site" evidence="7">
    <location>
        <position position="605"/>
    </location>
    <ligand>
        <name>ATP</name>
        <dbReference type="ChEBI" id="CHEBI:30616"/>
    </ligand>
</feature>
<keyword evidence="4 7" id="KW-0547">Nucleotide-binding</keyword>
<keyword evidence="8" id="KW-1133">Transmembrane helix</keyword>
<evidence type="ECO:0000256" key="5">
    <source>
        <dbReference type="ARBA" id="ARBA00022777"/>
    </source>
</evidence>
<dbReference type="PANTHER" id="PTHR43289:SF6">
    <property type="entry name" value="SERINE_THREONINE-PROTEIN KINASE NEKL-3"/>
    <property type="match status" value="1"/>
</dbReference>
<reference evidence="10 11" key="1">
    <citation type="journal article" date="2016" name="Nat. Commun.">
        <title>Thousands of microbial genomes shed light on interconnected biogeochemical processes in an aquifer system.</title>
        <authorList>
            <person name="Anantharaman K."/>
            <person name="Brown C.T."/>
            <person name="Hug L.A."/>
            <person name="Sharon I."/>
            <person name="Castelle C.J."/>
            <person name="Probst A.J."/>
            <person name="Thomas B.C."/>
            <person name="Singh A."/>
            <person name="Wilkins M.J."/>
            <person name="Karaoz U."/>
            <person name="Brodie E.L."/>
            <person name="Williams K.H."/>
            <person name="Hubbard S.S."/>
            <person name="Banfield J.F."/>
        </authorList>
    </citation>
    <scope>NUCLEOTIDE SEQUENCE [LARGE SCALE GENOMIC DNA]</scope>
</reference>
<evidence type="ECO:0000256" key="7">
    <source>
        <dbReference type="PROSITE-ProRule" id="PRU10141"/>
    </source>
</evidence>
<evidence type="ECO:0000256" key="6">
    <source>
        <dbReference type="ARBA" id="ARBA00022840"/>
    </source>
</evidence>
<accession>A0A1F6TZK5</accession>
<dbReference type="Pfam" id="PF05226">
    <property type="entry name" value="CHASE2"/>
    <property type="match status" value="1"/>
</dbReference>
<dbReference type="CDD" id="cd14014">
    <property type="entry name" value="STKc_PknB_like"/>
    <property type="match status" value="1"/>
</dbReference>
<name>A0A1F6TZK5_9PROT</name>
<evidence type="ECO:0000256" key="1">
    <source>
        <dbReference type="ARBA" id="ARBA00012513"/>
    </source>
</evidence>
<keyword evidence="8" id="KW-0472">Membrane</keyword>
<keyword evidence="6 7" id="KW-0067">ATP-binding</keyword>
<feature type="transmembrane region" description="Helical" evidence="8">
    <location>
        <begin position="403"/>
        <end position="422"/>
    </location>
</feature>
<comment type="caution">
    <text evidence="10">The sequence shown here is derived from an EMBL/GenBank/DDBJ whole genome shotgun (WGS) entry which is preliminary data.</text>
</comment>
<organism evidence="10 11">
    <name type="scientific">Candidatus Muproteobacteria bacterium RIFCSPHIGHO2_02_FULL_65_16</name>
    <dbReference type="NCBI Taxonomy" id="1817766"/>
    <lineage>
        <taxon>Bacteria</taxon>
        <taxon>Pseudomonadati</taxon>
        <taxon>Pseudomonadota</taxon>
        <taxon>Candidatus Muproteobacteria</taxon>
    </lineage>
</organism>
<sequence length="852" mass="93815">MKKTGLYKTDWFAALLFGALFLVFFFSGAPFLEQMEYVAYDVGVNMTSRSAGAKDNIAVIAIDDHSIERVGRWPWSRSVLGEMLDVLQRADARAVGLLIFLSEPQTDPGLAHIRKLKGYVEGPAFPKNNPRLRLELARLMTQAEKDLDADSRFARTIPKRRNIYLPMFFDVGKPLGKPDAVLPGFIQRHRLTTIVKHADSDGSPYPTTKAHYPLEQFGLHAAGVGHLNLFKDPGGGVRTETLVLEHYGQYYPSLALLLAARGLNLGPRDIEINMGQGVKLGRLAIKTDAHMQMYTGFYGPERGGEPAFATYSFHDVLTEKLPRGTFKNKIVLIGATAVGVGNKLVTPANEAMSEPELLANTVASILNQDFYTRPAWVGWAEAAMFLAVLLYLMFVLPNLGAGVGAGVSSALLLLLIAAGHYLMISEKIWLRGVSPALFLLAGHLLLTTKRFFATERLKLAAESDSAQTNRMLGLAFQGQGQFDMAMDKFRRLPADESVLELIYNLALDFERKRQFSKAGAAYDYILGHDAKFRDAGERKKRAQAAESTIMLGAKGATATGTVILDGVDQKPTLGRYQVEKELGKGAMGTVYLGRDPRINRVVAIKTLALSLEFDESELQQVKNRFFREAETAGKLNHPNIVTIYDAGEEHDLAFIAMEYLQGKDLTHYINADKPLPAAWVMDVCAKVADALDYAHRQGVVHRDIKPANIMYNEADNSVKVTDFGIARITASSRTRTGVVLGTPSYMSPEQLAGKPVDGRSDLFSLGVTMFELLTGKQPFGGDSMAALMYQIANAKHPDATRLRTDLPPCARTIVDRALLKEPEKRFQSGEEMRQALLKCQAALQPEKGAKAR</sequence>
<dbReference type="Proteomes" id="UP000179362">
    <property type="component" value="Unassembled WGS sequence"/>
</dbReference>
<feature type="transmembrane region" description="Helical" evidence="8">
    <location>
        <begin position="12"/>
        <end position="32"/>
    </location>
</feature>
<dbReference type="GO" id="GO:0005524">
    <property type="term" value="F:ATP binding"/>
    <property type="evidence" value="ECO:0007669"/>
    <property type="project" value="UniProtKB-UniRule"/>
</dbReference>
<keyword evidence="2 10" id="KW-0723">Serine/threonine-protein kinase</keyword>
<dbReference type="FunFam" id="1.10.510.10:FF:000021">
    <property type="entry name" value="Serine/threonine protein kinase"/>
    <property type="match status" value="1"/>
</dbReference>
<keyword evidence="5 10" id="KW-0418">Kinase</keyword>
<dbReference type="PROSITE" id="PS50011">
    <property type="entry name" value="PROTEIN_KINASE_DOM"/>
    <property type="match status" value="1"/>
</dbReference>
<dbReference type="InterPro" id="IPR008271">
    <property type="entry name" value="Ser/Thr_kinase_AS"/>
</dbReference>
<dbReference type="InterPro" id="IPR007890">
    <property type="entry name" value="CHASE2"/>
</dbReference>
<keyword evidence="8" id="KW-0812">Transmembrane</keyword>
<evidence type="ECO:0000256" key="4">
    <source>
        <dbReference type="ARBA" id="ARBA00022741"/>
    </source>
</evidence>
<dbReference type="PROSITE" id="PS00107">
    <property type="entry name" value="PROTEIN_KINASE_ATP"/>
    <property type="match status" value="1"/>
</dbReference>
<evidence type="ECO:0000256" key="8">
    <source>
        <dbReference type="SAM" id="Phobius"/>
    </source>
</evidence>
<dbReference type="Gene3D" id="1.10.510.10">
    <property type="entry name" value="Transferase(Phosphotransferase) domain 1"/>
    <property type="match status" value="1"/>
</dbReference>
<evidence type="ECO:0000256" key="2">
    <source>
        <dbReference type="ARBA" id="ARBA00022527"/>
    </source>
</evidence>
<dbReference type="Pfam" id="PF00069">
    <property type="entry name" value="Pkinase"/>
    <property type="match status" value="1"/>
</dbReference>
<dbReference type="EC" id="2.7.11.1" evidence="1"/>
<dbReference type="GO" id="GO:0004674">
    <property type="term" value="F:protein serine/threonine kinase activity"/>
    <property type="evidence" value="ECO:0007669"/>
    <property type="project" value="UniProtKB-KW"/>
</dbReference>
<gene>
    <name evidence="10" type="ORF">A3B81_02745</name>
</gene>
<dbReference type="Gene3D" id="3.30.200.20">
    <property type="entry name" value="Phosphorylase Kinase, domain 1"/>
    <property type="match status" value="1"/>
</dbReference>
<evidence type="ECO:0000259" key="9">
    <source>
        <dbReference type="PROSITE" id="PS50011"/>
    </source>
</evidence>
<protein>
    <recommendedName>
        <fullName evidence="1">non-specific serine/threonine protein kinase</fullName>
        <ecNumber evidence="1">2.7.11.1</ecNumber>
    </recommendedName>
</protein>
<feature type="transmembrane region" description="Helical" evidence="8">
    <location>
        <begin position="428"/>
        <end position="446"/>
    </location>
</feature>
<dbReference type="InterPro" id="IPR011009">
    <property type="entry name" value="Kinase-like_dom_sf"/>
</dbReference>
<dbReference type="SUPFAM" id="SSF56112">
    <property type="entry name" value="Protein kinase-like (PK-like)"/>
    <property type="match status" value="1"/>
</dbReference>
<dbReference type="PROSITE" id="PS00108">
    <property type="entry name" value="PROTEIN_KINASE_ST"/>
    <property type="match status" value="1"/>
</dbReference>
<evidence type="ECO:0000313" key="11">
    <source>
        <dbReference type="Proteomes" id="UP000179362"/>
    </source>
</evidence>
<keyword evidence="3" id="KW-0808">Transferase</keyword>
<dbReference type="InterPro" id="IPR017441">
    <property type="entry name" value="Protein_kinase_ATP_BS"/>
</dbReference>
<dbReference type="EMBL" id="MFTA01000082">
    <property type="protein sequence ID" value="OGI50558.1"/>
    <property type="molecule type" value="Genomic_DNA"/>
</dbReference>
<dbReference type="PANTHER" id="PTHR43289">
    <property type="entry name" value="MITOGEN-ACTIVATED PROTEIN KINASE KINASE KINASE 20-RELATED"/>
    <property type="match status" value="1"/>
</dbReference>
<proteinExistence type="predicted"/>
<dbReference type="SMART" id="SM00220">
    <property type="entry name" value="S_TKc"/>
    <property type="match status" value="1"/>
</dbReference>
<dbReference type="AlphaFoldDB" id="A0A1F6TZK5"/>
<evidence type="ECO:0000313" key="10">
    <source>
        <dbReference type="EMBL" id="OGI50558.1"/>
    </source>
</evidence>
<dbReference type="InterPro" id="IPR000719">
    <property type="entry name" value="Prot_kinase_dom"/>
</dbReference>
<feature type="transmembrane region" description="Helical" evidence="8">
    <location>
        <begin position="376"/>
        <end position="396"/>
    </location>
</feature>
<dbReference type="SMART" id="SM01080">
    <property type="entry name" value="CHASE2"/>
    <property type="match status" value="1"/>
</dbReference>
<evidence type="ECO:0000256" key="3">
    <source>
        <dbReference type="ARBA" id="ARBA00022679"/>
    </source>
</evidence>
<feature type="domain" description="Protein kinase" evidence="9">
    <location>
        <begin position="576"/>
        <end position="837"/>
    </location>
</feature>